<dbReference type="PANTHER" id="PTHR48050">
    <property type="entry name" value="STEROL 3-BETA-GLUCOSYLTRANSFERASE"/>
    <property type="match status" value="1"/>
</dbReference>
<reference evidence="2 3" key="1">
    <citation type="submission" date="2016-11" db="EMBL/GenBank/DDBJ databases">
        <authorList>
            <person name="Jaros S."/>
            <person name="Januszkiewicz K."/>
            <person name="Wedrychowicz H."/>
        </authorList>
    </citation>
    <scope>NUCLEOTIDE SEQUENCE [LARGE SCALE GENOMIC DNA]</scope>
    <source>
        <strain evidence="2 3">DSM 24787</strain>
    </source>
</reference>
<evidence type="ECO:0000259" key="1">
    <source>
        <dbReference type="Pfam" id="PF06722"/>
    </source>
</evidence>
<dbReference type="InterPro" id="IPR050426">
    <property type="entry name" value="Glycosyltransferase_28"/>
</dbReference>
<dbReference type="InterPro" id="IPR002213">
    <property type="entry name" value="UDP_glucos_trans"/>
</dbReference>
<dbReference type="RefSeq" id="WP_074237680.1">
    <property type="nucleotide sequence ID" value="NZ_FSRA01000001.1"/>
</dbReference>
<dbReference type="CDD" id="cd03784">
    <property type="entry name" value="GT1_Gtf-like"/>
    <property type="match status" value="1"/>
</dbReference>
<sequence>MKKRYLFTVLPTNDLGLLTRSLPVAKALQKKGQTVMFSHPARAPRKLIADAGFENLLPTHPLYEISFNGLHWKDIFTSSAVREHHGGAFNFIKELVKSIPYRAAPASQEIWDMDHAFAITGLLNANFIKAQCEVYMQVIRASAADVVVDFWNPFACIAAKKLGVPLITINQGDALPGTKGFIWWKERPEGTPSVVPAINKVLRSYGLKEIEQVEEITRGDLSLVTGMPETDPLQGNDHRYIGPLLWQDSRVPQPAWLQNMPDDKPLVWLYTSNPSYNGRSRIFDSDKMLQPCFDALADEDYYVVVTTGHHPLPKSIKVPANFMQLPYVPGLFMAERSDLLIHHGGYGSCQTGLYCGTPSLIFPTFSERESNARRMQALGAAEFILPHEYAAETIKSKVRQLIHSPAYSTAAKAHGNHLKSYGGITKAVELIEQFTPASDCEGWPEFFYR</sequence>
<dbReference type="PANTHER" id="PTHR48050:SF13">
    <property type="entry name" value="STEROL 3-BETA-GLUCOSYLTRANSFERASE UGT80A2"/>
    <property type="match status" value="1"/>
</dbReference>
<accession>A0A1N6DB89</accession>
<dbReference type="GO" id="GO:0008194">
    <property type="term" value="F:UDP-glycosyltransferase activity"/>
    <property type="evidence" value="ECO:0007669"/>
    <property type="project" value="InterPro"/>
</dbReference>
<evidence type="ECO:0000313" key="3">
    <source>
        <dbReference type="Proteomes" id="UP000185003"/>
    </source>
</evidence>
<organism evidence="2 3">
    <name type="scientific">Chitinophaga niabensis</name>
    <dbReference type="NCBI Taxonomy" id="536979"/>
    <lineage>
        <taxon>Bacteria</taxon>
        <taxon>Pseudomonadati</taxon>
        <taxon>Bacteroidota</taxon>
        <taxon>Chitinophagia</taxon>
        <taxon>Chitinophagales</taxon>
        <taxon>Chitinophagaceae</taxon>
        <taxon>Chitinophaga</taxon>
    </lineage>
</organism>
<dbReference type="GO" id="GO:0016758">
    <property type="term" value="F:hexosyltransferase activity"/>
    <property type="evidence" value="ECO:0007669"/>
    <property type="project" value="UniProtKB-ARBA"/>
</dbReference>
<dbReference type="OrthoDB" id="6620093at2"/>
<dbReference type="EMBL" id="FSRA01000001">
    <property type="protein sequence ID" value="SIN67946.1"/>
    <property type="molecule type" value="Genomic_DNA"/>
</dbReference>
<dbReference type="Proteomes" id="UP000185003">
    <property type="component" value="Unassembled WGS sequence"/>
</dbReference>
<dbReference type="STRING" id="536979.SAMN04488055_0557"/>
<keyword evidence="2" id="KW-0808">Transferase</keyword>
<dbReference type="GO" id="GO:0017000">
    <property type="term" value="P:antibiotic biosynthetic process"/>
    <property type="evidence" value="ECO:0007669"/>
    <property type="project" value="UniProtKB-ARBA"/>
</dbReference>
<protein>
    <submittedName>
        <fullName evidence="2">UDP:flavonoid glycosyltransferase YjiC, YdhE family</fullName>
    </submittedName>
</protein>
<keyword evidence="3" id="KW-1185">Reference proteome</keyword>
<feature type="domain" description="Erythromycin biosynthesis protein CIII-like C-terminal" evidence="1">
    <location>
        <begin position="293"/>
        <end position="413"/>
    </location>
</feature>
<name>A0A1N6DB89_9BACT</name>
<dbReference type="Gene3D" id="3.40.50.2000">
    <property type="entry name" value="Glycogen Phosphorylase B"/>
    <property type="match status" value="2"/>
</dbReference>
<gene>
    <name evidence="2" type="ORF">SAMN04488055_0557</name>
</gene>
<dbReference type="InterPro" id="IPR010610">
    <property type="entry name" value="EryCIII-like_C"/>
</dbReference>
<evidence type="ECO:0000313" key="2">
    <source>
        <dbReference type="EMBL" id="SIN67946.1"/>
    </source>
</evidence>
<dbReference type="Pfam" id="PF06722">
    <property type="entry name" value="EryCIII-like_C"/>
    <property type="match status" value="1"/>
</dbReference>
<dbReference type="AlphaFoldDB" id="A0A1N6DB89"/>
<proteinExistence type="predicted"/>
<dbReference type="SUPFAM" id="SSF53756">
    <property type="entry name" value="UDP-Glycosyltransferase/glycogen phosphorylase"/>
    <property type="match status" value="1"/>
</dbReference>